<dbReference type="Proteomes" id="UP000077202">
    <property type="component" value="Unassembled WGS sequence"/>
</dbReference>
<dbReference type="AlphaFoldDB" id="A0A176W8X6"/>
<sequence length="276" mass="30396">MKAFRTPKAKPIDEGGASNEGASAEGVGAKELTAEGVRPKAYKMTRSFSLIRMRPSRMLPASLATSPQEASAPKAHRRRHLSKGDVAKVALPTQTTARGLVQLEVVRRREKLERRVAKRRRVVSDDEGDLALEVRRTETKVDVIRQSRTRARPNKRANRELVVAEVSDSSVEKTVAPIVSTPEIVVGESTQPVGREGSLGILIEVLAESMAEPLKEGMEIISPNSLSSERTRTAGSEEYHIRRRARNWRSEAGRRDEDSAGGTKGVSRFFPRLLVG</sequence>
<organism evidence="2 3">
    <name type="scientific">Marchantia polymorpha subsp. ruderalis</name>
    <dbReference type="NCBI Taxonomy" id="1480154"/>
    <lineage>
        <taxon>Eukaryota</taxon>
        <taxon>Viridiplantae</taxon>
        <taxon>Streptophyta</taxon>
        <taxon>Embryophyta</taxon>
        <taxon>Marchantiophyta</taxon>
        <taxon>Marchantiopsida</taxon>
        <taxon>Marchantiidae</taxon>
        <taxon>Marchantiales</taxon>
        <taxon>Marchantiaceae</taxon>
        <taxon>Marchantia</taxon>
    </lineage>
</organism>
<feature type="region of interest" description="Disordered" evidence="1">
    <location>
        <begin position="61"/>
        <end position="81"/>
    </location>
</feature>
<protein>
    <submittedName>
        <fullName evidence="2">Uncharacterized protein</fullName>
    </submittedName>
</protein>
<feature type="region of interest" description="Disordered" evidence="1">
    <location>
        <begin position="1"/>
        <end position="35"/>
    </location>
</feature>
<feature type="compositionally biased region" description="Low complexity" evidence="1">
    <location>
        <begin position="14"/>
        <end position="29"/>
    </location>
</feature>
<accession>A0A176W8X6</accession>
<dbReference type="EMBL" id="LVLJ01001546">
    <property type="protein sequence ID" value="OAE29071.1"/>
    <property type="molecule type" value="Genomic_DNA"/>
</dbReference>
<evidence type="ECO:0000313" key="3">
    <source>
        <dbReference type="Proteomes" id="UP000077202"/>
    </source>
</evidence>
<reference evidence="2" key="1">
    <citation type="submission" date="2016-03" db="EMBL/GenBank/DDBJ databases">
        <title>Mechanisms controlling the formation of the plant cell surface in tip-growing cells are functionally conserved among land plants.</title>
        <authorList>
            <person name="Honkanen S."/>
            <person name="Jones V.A."/>
            <person name="Morieri G."/>
            <person name="Champion C."/>
            <person name="Hetherington A.J."/>
            <person name="Kelly S."/>
            <person name="Saint-Marcoux D."/>
            <person name="Proust H."/>
            <person name="Prescott H."/>
            <person name="Dolan L."/>
        </authorList>
    </citation>
    <scope>NUCLEOTIDE SEQUENCE [LARGE SCALE GENOMIC DNA]</scope>
    <source>
        <tissue evidence="2">Whole gametophyte</tissue>
    </source>
</reference>
<feature type="compositionally biased region" description="Basic and acidic residues" evidence="1">
    <location>
        <begin position="248"/>
        <end position="258"/>
    </location>
</feature>
<comment type="caution">
    <text evidence="2">The sequence shown here is derived from an EMBL/GenBank/DDBJ whole genome shotgun (WGS) entry which is preliminary data.</text>
</comment>
<name>A0A176W8X6_MARPO</name>
<evidence type="ECO:0000256" key="1">
    <source>
        <dbReference type="SAM" id="MobiDB-lite"/>
    </source>
</evidence>
<gene>
    <name evidence="2" type="ORF">AXG93_146s1490</name>
</gene>
<keyword evidence="3" id="KW-1185">Reference proteome</keyword>
<evidence type="ECO:0000313" key="2">
    <source>
        <dbReference type="EMBL" id="OAE29071.1"/>
    </source>
</evidence>
<proteinExistence type="predicted"/>
<feature type="region of interest" description="Disordered" evidence="1">
    <location>
        <begin position="244"/>
        <end position="276"/>
    </location>
</feature>